<dbReference type="InterPro" id="IPR025662">
    <property type="entry name" value="Sigma_54_int_dom_ATP-bd_1"/>
</dbReference>
<protein>
    <submittedName>
        <fullName evidence="8">PAS sensor protein</fullName>
    </submittedName>
</protein>
<feature type="domain" description="PAS" evidence="7">
    <location>
        <begin position="201"/>
        <end position="278"/>
    </location>
</feature>
<evidence type="ECO:0000313" key="9">
    <source>
        <dbReference type="Proteomes" id="UP000004324"/>
    </source>
</evidence>
<proteinExistence type="predicted"/>
<feature type="domain" description="Sigma-54 factor interaction" evidence="6">
    <location>
        <begin position="330"/>
        <end position="560"/>
    </location>
</feature>
<dbReference type="InterPro" id="IPR002078">
    <property type="entry name" value="Sigma_54_int"/>
</dbReference>
<dbReference type="InterPro" id="IPR025943">
    <property type="entry name" value="Sigma_54_int_dom_ATP-bd_2"/>
</dbReference>
<dbReference type="Gene3D" id="3.40.50.10660">
    <property type="entry name" value="PrpR receptor domain-like"/>
    <property type="match status" value="1"/>
</dbReference>
<dbReference type="Pfam" id="PF02954">
    <property type="entry name" value="HTH_8"/>
    <property type="match status" value="1"/>
</dbReference>
<dbReference type="GO" id="GO:0043565">
    <property type="term" value="F:sequence-specific DNA binding"/>
    <property type="evidence" value="ECO:0007669"/>
    <property type="project" value="InterPro"/>
</dbReference>
<dbReference type="NCBIfam" id="TIGR00229">
    <property type="entry name" value="sensory_box"/>
    <property type="match status" value="1"/>
</dbReference>
<gene>
    <name evidence="8" type="ORF">FB4_3078</name>
</gene>
<dbReference type="SMART" id="SM00091">
    <property type="entry name" value="PAS"/>
    <property type="match status" value="1"/>
</dbReference>
<dbReference type="GO" id="GO:0006355">
    <property type="term" value="P:regulation of DNA-templated transcription"/>
    <property type="evidence" value="ECO:0007669"/>
    <property type="project" value="InterPro"/>
</dbReference>
<evidence type="ECO:0000256" key="3">
    <source>
        <dbReference type="ARBA" id="ARBA00023015"/>
    </source>
</evidence>
<dbReference type="CDD" id="cd00130">
    <property type="entry name" value="PAS"/>
    <property type="match status" value="1"/>
</dbReference>
<dbReference type="InterPro" id="IPR025944">
    <property type="entry name" value="Sigma_54_int_dom_CS"/>
</dbReference>
<dbReference type="SUPFAM" id="SSF46689">
    <property type="entry name" value="Homeodomain-like"/>
    <property type="match status" value="1"/>
</dbReference>
<dbReference type="FunFam" id="3.40.50.300:FF:000006">
    <property type="entry name" value="DNA-binding transcriptional regulator NtrC"/>
    <property type="match status" value="1"/>
</dbReference>
<keyword evidence="9" id="KW-1185">Reference proteome</keyword>
<dbReference type="SUPFAM" id="SSF159800">
    <property type="entry name" value="PrpR receptor domain-like"/>
    <property type="match status" value="1"/>
</dbReference>
<dbReference type="Pfam" id="PF00158">
    <property type="entry name" value="Sigma54_activat"/>
    <property type="match status" value="1"/>
</dbReference>
<dbReference type="PROSITE" id="PS50112">
    <property type="entry name" value="PAS"/>
    <property type="match status" value="1"/>
</dbReference>
<keyword evidence="2" id="KW-0067">ATP-binding</keyword>
<dbReference type="GO" id="GO:0005524">
    <property type="term" value="F:ATP binding"/>
    <property type="evidence" value="ECO:0007669"/>
    <property type="project" value="UniProtKB-KW"/>
</dbReference>
<dbReference type="AlphaFoldDB" id="I8RHW7"/>
<dbReference type="Gene3D" id="3.30.450.20">
    <property type="entry name" value="PAS domain"/>
    <property type="match status" value="1"/>
</dbReference>
<dbReference type="PANTHER" id="PTHR32071:SF81">
    <property type="entry name" value="PROPIONATE CATABOLISM OPERON REGULATORY PROTEIN"/>
    <property type="match status" value="1"/>
</dbReference>
<dbReference type="InterPro" id="IPR013767">
    <property type="entry name" value="PAS_fold"/>
</dbReference>
<dbReference type="EMBL" id="AKVJ01000021">
    <property type="protein sequence ID" value="EIW19368.1"/>
    <property type="molecule type" value="Genomic_DNA"/>
</dbReference>
<evidence type="ECO:0000256" key="4">
    <source>
        <dbReference type="ARBA" id="ARBA00023125"/>
    </source>
</evidence>
<dbReference type="Gene3D" id="1.10.8.60">
    <property type="match status" value="1"/>
</dbReference>
<dbReference type="CDD" id="cd00009">
    <property type="entry name" value="AAA"/>
    <property type="match status" value="1"/>
</dbReference>
<evidence type="ECO:0000256" key="5">
    <source>
        <dbReference type="ARBA" id="ARBA00023163"/>
    </source>
</evidence>
<dbReference type="InterPro" id="IPR009057">
    <property type="entry name" value="Homeodomain-like_sf"/>
</dbReference>
<dbReference type="SMART" id="SM00382">
    <property type="entry name" value="AAA"/>
    <property type="match status" value="1"/>
</dbReference>
<keyword evidence="4" id="KW-0238">DNA-binding</keyword>
<dbReference type="SUPFAM" id="SSF55785">
    <property type="entry name" value="PYP-like sensor domain (PAS domain)"/>
    <property type="match status" value="1"/>
</dbReference>
<dbReference type="InterPro" id="IPR035965">
    <property type="entry name" value="PAS-like_dom_sf"/>
</dbReference>
<dbReference type="Pfam" id="PF06506">
    <property type="entry name" value="PrpR_N"/>
    <property type="match status" value="1"/>
</dbReference>
<accession>I8RHW7</accession>
<dbReference type="PROSITE" id="PS00676">
    <property type="entry name" value="SIGMA54_INTERACT_2"/>
    <property type="match status" value="1"/>
</dbReference>
<dbReference type="Gene3D" id="1.10.10.60">
    <property type="entry name" value="Homeodomain-like"/>
    <property type="match status" value="1"/>
</dbReference>
<sequence>MESMKNSICLVATYKEFAQLVRDIKKELDLPIDVLEGSLEEGTKQAVKAEKAGAKIIISRGGTASMIRRHVKIPVVEIRVTGYDIFRNIYPVSGPGRVLGILGYQNAVTGCRAAAQVLGISIHEVILADGVTTNWENVRAQVKYLMEEYGVNTFIGDTSVMTHLEFPTLDVRLITSSRESILPAVEDAMNLLRVQEEEQKATQRLQAILNFVHDGILATDEHGSITLLNPAAEKIFHVQQSQVLGQQITKVFRDTRIDEVLKSGQDEIGQLQKVPEGHILTNRISINVDGAVKGVVATFQEVTQIQDAERTIRQSLYGKGLVTKYVFSDILTKDPRMKKLIEIARGYSLTGATVLIQGESGTGKELFAQSIHAHSLRFKGPFVAVNCAALPSQLLESELFGYVEGAFTGAKKGGKIGLFELAHNGTIFLDEIGDMEKGLQARLLRVLEERMVMRLGSDSLIPVNIRVIAATNIDLRKEVLSGSFRNDLYYRLNVLNLPIPSLRERPEDISLLAEYFFKYFIVEHGKGTMELPGEINHLLSEYSWPGNIRELKNVMERIVLAAVQGQIHLPTVRLMVEEIQHLQEDQLESGDDELIRGTFEEIKGKVIRRVLQEEDWNKSQAARRLGIDRMTVNRFAGRQSDTQ</sequence>
<dbReference type="InterPro" id="IPR027417">
    <property type="entry name" value="P-loop_NTPase"/>
</dbReference>
<dbReference type="Pfam" id="PF00989">
    <property type="entry name" value="PAS"/>
    <property type="match status" value="1"/>
</dbReference>
<dbReference type="Proteomes" id="UP000004324">
    <property type="component" value="Unassembled WGS sequence"/>
</dbReference>
<dbReference type="GO" id="GO:0000156">
    <property type="term" value="F:phosphorelay response regulator activity"/>
    <property type="evidence" value="ECO:0007669"/>
    <property type="project" value="InterPro"/>
</dbReference>
<dbReference type="SUPFAM" id="SSF52540">
    <property type="entry name" value="P-loop containing nucleoside triphosphate hydrolases"/>
    <property type="match status" value="1"/>
</dbReference>
<keyword evidence="3" id="KW-0805">Transcription regulation</keyword>
<evidence type="ECO:0000313" key="8">
    <source>
        <dbReference type="EMBL" id="EIW19368.1"/>
    </source>
</evidence>
<dbReference type="PATRIC" id="fig|1149862.3.peg.1639"/>
<reference evidence="8 9" key="1">
    <citation type="journal article" date="2012" name="J. Bacteriol.">
        <title>Draft Genome Sequences for Two Metal-Reducing Pelosinus fermentans Strains Isolated from a Cr(VI)-Contaminated Site and for Type Strain R7.</title>
        <authorList>
            <person name="Brown S.D."/>
            <person name="Podar M."/>
            <person name="Klingeman D.M."/>
            <person name="Johnson C.M."/>
            <person name="Yang Z.K."/>
            <person name="Utturkar S.M."/>
            <person name="Land M.L."/>
            <person name="Mosher J.J."/>
            <person name="Hurt R.A.Jr."/>
            <person name="Phelps T.J."/>
            <person name="Palumbo A.V."/>
            <person name="Arkin A.P."/>
            <person name="Hazen T.C."/>
            <person name="Elias D.A."/>
        </authorList>
    </citation>
    <scope>NUCLEOTIDE SEQUENCE [LARGE SCALE GENOMIC DNA]</scope>
    <source>
        <strain evidence="8 9">B4</strain>
    </source>
</reference>
<dbReference type="InterPro" id="IPR010524">
    <property type="entry name" value="Sig_transdc_resp-reg_PrpR_N"/>
</dbReference>
<dbReference type="PROSITE" id="PS00675">
    <property type="entry name" value="SIGMA54_INTERACT_1"/>
    <property type="match status" value="1"/>
</dbReference>
<dbReference type="InterPro" id="IPR058031">
    <property type="entry name" value="AAA_lid_NorR"/>
</dbReference>
<dbReference type="Gene3D" id="3.40.50.2300">
    <property type="match status" value="1"/>
</dbReference>
<dbReference type="Pfam" id="PF25601">
    <property type="entry name" value="AAA_lid_14"/>
    <property type="match status" value="1"/>
</dbReference>
<organism evidence="8 9">
    <name type="scientific">Pelosinus fermentans B4</name>
    <dbReference type="NCBI Taxonomy" id="1149862"/>
    <lineage>
        <taxon>Bacteria</taxon>
        <taxon>Bacillati</taxon>
        <taxon>Bacillota</taxon>
        <taxon>Negativicutes</taxon>
        <taxon>Selenomonadales</taxon>
        <taxon>Sporomusaceae</taxon>
        <taxon>Pelosinus</taxon>
    </lineage>
</organism>
<evidence type="ECO:0000256" key="2">
    <source>
        <dbReference type="ARBA" id="ARBA00022840"/>
    </source>
</evidence>
<evidence type="ECO:0000259" key="6">
    <source>
        <dbReference type="PROSITE" id="PS50045"/>
    </source>
</evidence>
<dbReference type="InterPro" id="IPR002197">
    <property type="entry name" value="HTH_Fis"/>
</dbReference>
<dbReference type="PROSITE" id="PS00688">
    <property type="entry name" value="SIGMA54_INTERACT_3"/>
    <property type="match status" value="1"/>
</dbReference>
<evidence type="ECO:0000256" key="1">
    <source>
        <dbReference type="ARBA" id="ARBA00022741"/>
    </source>
</evidence>
<name>I8RHW7_9FIRM</name>
<dbReference type="PROSITE" id="PS50045">
    <property type="entry name" value="SIGMA54_INTERACT_4"/>
    <property type="match status" value="1"/>
</dbReference>
<dbReference type="Gene3D" id="3.40.50.300">
    <property type="entry name" value="P-loop containing nucleotide triphosphate hydrolases"/>
    <property type="match status" value="1"/>
</dbReference>
<comment type="caution">
    <text evidence="8">The sequence shown here is derived from an EMBL/GenBank/DDBJ whole genome shotgun (WGS) entry which is preliminary data.</text>
</comment>
<dbReference type="OrthoDB" id="9803970at2"/>
<evidence type="ECO:0000259" key="7">
    <source>
        <dbReference type="PROSITE" id="PS50112"/>
    </source>
</evidence>
<dbReference type="InterPro" id="IPR003593">
    <property type="entry name" value="AAA+_ATPase"/>
</dbReference>
<dbReference type="InterPro" id="IPR000014">
    <property type="entry name" value="PAS"/>
</dbReference>
<keyword evidence="1" id="KW-0547">Nucleotide-binding</keyword>
<dbReference type="PANTHER" id="PTHR32071">
    <property type="entry name" value="TRANSCRIPTIONAL REGULATORY PROTEIN"/>
    <property type="match status" value="1"/>
</dbReference>
<keyword evidence="5" id="KW-0804">Transcription</keyword>